<reference evidence="4" key="1">
    <citation type="submission" date="2023-07" db="EMBL/GenBank/DDBJ databases">
        <title>A chromosome-level genome assembly of Lolium multiflorum.</title>
        <authorList>
            <person name="Chen Y."/>
            <person name="Copetti D."/>
            <person name="Kolliker R."/>
            <person name="Studer B."/>
        </authorList>
    </citation>
    <scope>NUCLEOTIDE SEQUENCE</scope>
    <source>
        <strain evidence="4">02402/16</strain>
        <tissue evidence="4">Leaf</tissue>
    </source>
</reference>
<sequence length="336" mass="36999">MSTSADRAAAAAAAAEKAKGTQGASAGAGKTDPPPRRRTSTSPAPHRGRSMIRGGEVVVRERVIREHSSNAQYPTLTRSNYAEWAMVMRMQLQAAHLWDVIEYGAEEDGDDRGALAALLRAVPPELVRTLAVKDCARTAWETIKTMRLGSERVREAKAQTRRREWEELRFKSGESIEDFSIRLTSIVNDLELLGDPVDEYRAVLKFLRVVPKKFRPMVMAIEQTVDLRTLTVEEVTGRLITAEEGYDLDDVSDGVGKLLLKEEEWAARQRQSTPGGSSGKLAHKPKPHEGGTSGNHGGSNGGTHAGSGERRKGNCRYCGKAGHWAKECRKAKRDRE</sequence>
<evidence type="ECO:0000313" key="5">
    <source>
        <dbReference type="Proteomes" id="UP001231189"/>
    </source>
</evidence>
<name>A0AAD8VYD2_LOLMU</name>
<gene>
    <name evidence="4" type="ORF">QYE76_000448</name>
</gene>
<dbReference type="Pfam" id="PF00098">
    <property type="entry name" value="zf-CCHC"/>
    <property type="match status" value="1"/>
</dbReference>
<accession>A0AAD8VYD2</accession>
<keyword evidence="1" id="KW-0862">Zinc</keyword>
<evidence type="ECO:0000313" key="4">
    <source>
        <dbReference type="EMBL" id="KAK1626133.1"/>
    </source>
</evidence>
<evidence type="ECO:0000256" key="1">
    <source>
        <dbReference type="PROSITE-ProRule" id="PRU00047"/>
    </source>
</evidence>
<keyword evidence="5" id="KW-1185">Reference proteome</keyword>
<feature type="compositionally biased region" description="Gly residues" evidence="2">
    <location>
        <begin position="291"/>
        <end position="305"/>
    </location>
</feature>
<dbReference type="Gene3D" id="4.10.60.10">
    <property type="entry name" value="Zinc finger, CCHC-type"/>
    <property type="match status" value="1"/>
</dbReference>
<protein>
    <recommendedName>
        <fullName evidence="3">CCHC-type domain-containing protein</fullName>
    </recommendedName>
</protein>
<evidence type="ECO:0000256" key="2">
    <source>
        <dbReference type="SAM" id="MobiDB-lite"/>
    </source>
</evidence>
<dbReference type="GO" id="GO:0008270">
    <property type="term" value="F:zinc ion binding"/>
    <property type="evidence" value="ECO:0007669"/>
    <property type="project" value="UniProtKB-KW"/>
</dbReference>
<dbReference type="InterPro" id="IPR001878">
    <property type="entry name" value="Znf_CCHC"/>
</dbReference>
<dbReference type="PROSITE" id="PS50158">
    <property type="entry name" value="ZF_CCHC"/>
    <property type="match status" value="1"/>
</dbReference>
<feature type="region of interest" description="Disordered" evidence="2">
    <location>
        <begin position="266"/>
        <end position="316"/>
    </location>
</feature>
<dbReference type="AlphaFoldDB" id="A0AAD8VYD2"/>
<proteinExistence type="predicted"/>
<dbReference type="PANTHER" id="PTHR35317">
    <property type="entry name" value="OS04G0629600 PROTEIN"/>
    <property type="match status" value="1"/>
</dbReference>
<dbReference type="SMART" id="SM00343">
    <property type="entry name" value="ZnF_C2HC"/>
    <property type="match status" value="1"/>
</dbReference>
<dbReference type="InterPro" id="IPR036875">
    <property type="entry name" value="Znf_CCHC_sf"/>
</dbReference>
<organism evidence="4 5">
    <name type="scientific">Lolium multiflorum</name>
    <name type="common">Italian ryegrass</name>
    <name type="synonym">Lolium perenne subsp. multiflorum</name>
    <dbReference type="NCBI Taxonomy" id="4521"/>
    <lineage>
        <taxon>Eukaryota</taxon>
        <taxon>Viridiplantae</taxon>
        <taxon>Streptophyta</taxon>
        <taxon>Embryophyta</taxon>
        <taxon>Tracheophyta</taxon>
        <taxon>Spermatophyta</taxon>
        <taxon>Magnoliopsida</taxon>
        <taxon>Liliopsida</taxon>
        <taxon>Poales</taxon>
        <taxon>Poaceae</taxon>
        <taxon>BOP clade</taxon>
        <taxon>Pooideae</taxon>
        <taxon>Poodae</taxon>
        <taxon>Poeae</taxon>
        <taxon>Poeae Chloroplast Group 2 (Poeae type)</taxon>
        <taxon>Loliodinae</taxon>
        <taxon>Loliinae</taxon>
        <taxon>Lolium</taxon>
    </lineage>
</organism>
<dbReference type="Pfam" id="PF14223">
    <property type="entry name" value="Retrotran_gag_2"/>
    <property type="match status" value="1"/>
</dbReference>
<comment type="caution">
    <text evidence="4">The sequence shown here is derived from an EMBL/GenBank/DDBJ whole genome shotgun (WGS) entry which is preliminary data.</text>
</comment>
<keyword evidence="1" id="KW-0863">Zinc-finger</keyword>
<feature type="region of interest" description="Disordered" evidence="2">
    <location>
        <begin position="1"/>
        <end position="52"/>
    </location>
</feature>
<dbReference type="SUPFAM" id="SSF57756">
    <property type="entry name" value="Retrovirus zinc finger-like domains"/>
    <property type="match status" value="1"/>
</dbReference>
<dbReference type="EMBL" id="JAUUTY010000005">
    <property type="protein sequence ID" value="KAK1626133.1"/>
    <property type="molecule type" value="Genomic_DNA"/>
</dbReference>
<evidence type="ECO:0000259" key="3">
    <source>
        <dbReference type="PROSITE" id="PS50158"/>
    </source>
</evidence>
<dbReference type="GO" id="GO:0003676">
    <property type="term" value="F:nucleic acid binding"/>
    <property type="evidence" value="ECO:0007669"/>
    <property type="project" value="InterPro"/>
</dbReference>
<feature type="domain" description="CCHC-type" evidence="3">
    <location>
        <begin position="315"/>
        <end position="330"/>
    </location>
</feature>
<keyword evidence="1" id="KW-0479">Metal-binding</keyword>
<dbReference type="PANTHER" id="PTHR35317:SF38">
    <property type="entry name" value="RNA-DIRECTED DNA POLYMERASE"/>
    <property type="match status" value="1"/>
</dbReference>
<dbReference type="Proteomes" id="UP001231189">
    <property type="component" value="Unassembled WGS sequence"/>
</dbReference>